<protein>
    <recommendedName>
        <fullName evidence="4">Ribbon-helix-helix protein, copG family</fullName>
    </recommendedName>
</protein>
<dbReference type="KEGG" id="tper:IWA51_03440"/>
<keyword evidence="3" id="KW-1185">Reference proteome</keyword>
<organism evidence="2 3">
    <name type="scientific">Treponema peruense</name>
    <dbReference type="NCBI Taxonomy" id="2787628"/>
    <lineage>
        <taxon>Bacteria</taxon>
        <taxon>Pseudomonadati</taxon>
        <taxon>Spirochaetota</taxon>
        <taxon>Spirochaetia</taxon>
        <taxon>Spirochaetales</taxon>
        <taxon>Treponemataceae</taxon>
        <taxon>Treponema</taxon>
    </lineage>
</organism>
<dbReference type="RefSeq" id="WP_198443220.1">
    <property type="nucleotide sequence ID" value="NZ_CBCSHE010000018.1"/>
</dbReference>
<evidence type="ECO:0000313" key="3">
    <source>
        <dbReference type="Proteomes" id="UP000595224"/>
    </source>
</evidence>
<name>A0A7T3V5K6_9SPIR</name>
<accession>A0A7T3V5K6</accession>
<evidence type="ECO:0000313" key="2">
    <source>
        <dbReference type="EMBL" id="QQA01677.1"/>
    </source>
</evidence>
<feature type="compositionally biased region" description="Basic and acidic residues" evidence="1">
    <location>
        <begin position="15"/>
        <end position="28"/>
    </location>
</feature>
<dbReference type="AlphaFoldDB" id="A0A7T3V5K6"/>
<gene>
    <name evidence="2" type="ORF">IWA51_03440</name>
</gene>
<dbReference type="Proteomes" id="UP000595224">
    <property type="component" value="Chromosome"/>
</dbReference>
<dbReference type="EMBL" id="CP064936">
    <property type="protein sequence ID" value="QQA01677.1"/>
    <property type="molecule type" value="Genomic_DNA"/>
</dbReference>
<sequence length="68" mass="7664">MEKKKSGNMGSENWGGRREGSGRKKGDKVYKTVSVAGTEEELLQLKNIAKENNKTLSRYVIDSLVYKK</sequence>
<feature type="region of interest" description="Disordered" evidence="1">
    <location>
        <begin position="1"/>
        <end position="28"/>
    </location>
</feature>
<proteinExistence type="predicted"/>
<reference evidence="2 3" key="1">
    <citation type="submission" date="2020-11" db="EMBL/GenBank/DDBJ databases">
        <title>Treponema Peruensis nv. sp., first commensal Treponema isolated from human feces.</title>
        <authorList>
            <person name="Belkhou C."/>
            <person name="Raes J."/>
        </authorList>
    </citation>
    <scope>NUCLEOTIDE SEQUENCE [LARGE SCALE GENOMIC DNA]</scope>
    <source>
        <strain evidence="2 3">RCC2812</strain>
    </source>
</reference>
<evidence type="ECO:0008006" key="4">
    <source>
        <dbReference type="Google" id="ProtNLM"/>
    </source>
</evidence>
<evidence type="ECO:0000256" key="1">
    <source>
        <dbReference type="SAM" id="MobiDB-lite"/>
    </source>
</evidence>